<dbReference type="Proteomes" id="UP000007494">
    <property type="component" value="Chromosome XI"/>
</dbReference>
<dbReference type="InParanoid" id="F0VMR0"/>
<reference evidence="3" key="2">
    <citation type="submission" date="2011-03" db="EMBL/GenBank/DDBJ databases">
        <title>Comparative genomics and transcriptomics of Neospora caninum and Toxoplasma gondii.</title>
        <authorList>
            <person name="Reid A.J."/>
            <person name="Sohal A."/>
            <person name="Harris D."/>
            <person name="Quail M."/>
            <person name="Sanders M."/>
            <person name="Berriman M."/>
            <person name="Wastling J.M."/>
            <person name="Pain A."/>
        </authorList>
    </citation>
    <scope>NUCLEOTIDE SEQUENCE</scope>
    <source>
        <strain evidence="3">Liverpool</strain>
    </source>
</reference>
<feature type="transmembrane region" description="Helical" evidence="2">
    <location>
        <begin position="443"/>
        <end position="465"/>
    </location>
</feature>
<dbReference type="EMBL" id="FR823392">
    <property type="protein sequence ID" value="CBZ55006.1"/>
    <property type="molecule type" value="Genomic_DNA"/>
</dbReference>
<gene>
    <name evidence="4" type="ORF">BN1204_054330</name>
    <name evidence="3" type="ORF">NCLIV_054330</name>
</gene>
<dbReference type="OrthoDB" id="332883at2759"/>
<evidence type="ECO:0000313" key="3">
    <source>
        <dbReference type="EMBL" id="CBZ55006.1"/>
    </source>
</evidence>
<evidence type="ECO:0000313" key="4">
    <source>
        <dbReference type="EMBL" id="CEL69731.1"/>
    </source>
</evidence>
<organism evidence="3 5">
    <name type="scientific">Neospora caninum (strain Liverpool)</name>
    <dbReference type="NCBI Taxonomy" id="572307"/>
    <lineage>
        <taxon>Eukaryota</taxon>
        <taxon>Sar</taxon>
        <taxon>Alveolata</taxon>
        <taxon>Apicomplexa</taxon>
        <taxon>Conoidasida</taxon>
        <taxon>Coccidia</taxon>
        <taxon>Eucoccidiorida</taxon>
        <taxon>Eimeriorina</taxon>
        <taxon>Sarcocystidae</taxon>
        <taxon>Neospora</taxon>
    </lineage>
</organism>
<feature type="region of interest" description="Disordered" evidence="1">
    <location>
        <begin position="156"/>
        <end position="192"/>
    </location>
</feature>
<dbReference type="eggNOG" id="ENOG502QZM2">
    <property type="taxonomic scope" value="Eukaryota"/>
</dbReference>
<dbReference type="VEuPathDB" id="ToxoDB:NCLIV_054330"/>
<evidence type="ECO:0000256" key="2">
    <source>
        <dbReference type="SAM" id="Phobius"/>
    </source>
</evidence>
<dbReference type="EMBL" id="LN714486">
    <property type="protein sequence ID" value="CEL69731.1"/>
    <property type="molecule type" value="Genomic_DNA"/>
</dbReference>
<evidence type="ECO:0000256" key="1">
    <source>
        <dbReference type="SAM" id="MobiDB-lite"/>
    </source>
</evidence>
<keyword evidence="2" id="KW-1133">Transmembrane helix</keyword>
<keyword evidence="5" id="KW-1185">Reference proteome</keyword>
<keyword evidence="2" id="KW-0812">Transmembrane</keyword>
<feature type="region of interest" description="Disordered" evidence="1">
    <location>
        <begin position="60"/>
        <end position="126"/>
    </location>
</feature>
<keyword evidence="2" id="KW-0472">Membrane</keyword>
<dbReference type="RefSeq" id="XP_003885034.1">
    <property type="nucleotide sequence ID" value="XM_003884985.1"/>
</dbReference>
<feature type="compositionally biased region" description="Basic and acidic residues" evidence="1">
    <location>
        <begin position="158"/>
        <end position="181"/>
    </location>
</feature>
<proteinExistence type="predicted"/>
<feature type="region of interest" description="Disordered" evidence="1">
    <location>
        <begin position="205"/>
        <end position="365"/>
    </location>
</feature>
<reference evidence="5" key="3">
    <citation type="journal article" date="2012" name="PLoS Pathog.">
        <title>Comparative genomics of the apicomplexan parasites Toxoplasma gondii and Neospora caninum: Coccidia differing in host range and transmission strategy.</title>
        <authorList>
            <person name="Reid A.J."/>
            <person name="Vermont S.J."/>
            <person name="Cotton J.A."/>
            <person name="Harris D."/>
            <person name="Hill-Cawthorne G.A."/>
            <person name="Konen-Waisman S."/>
            <person name="Latham S.M."/>
            <person name="Mourier T."/>
            <person name="Norton R."/>
            <person name="Quail M.A."/>
            <person name="Sanders M."/>
            <person name="Shanmugam D."/>
            <person name="Sohal A."/>
            <person name="Wasmuth J.D."/>
            <person name="Brunk B."/>
            <person name="Grigg M.E."/>
            <person name="Howard J.C."/>
            <person name="Parkinson J."/>
            <person name="Roos D.S."/>
            <person name="Trees A.J."/>
            <person name="Berriman M."/>
            <person name="Pain A."/>
            <person name="Wastling J.M."/>
        </authorList>
    </citation>
    <scope>NUCLEOTIDE SEQUENCE [LARGE SCALE GENOMIC DNA]</scope>
    <source>
        <strain evidence="5">Liverpool</strain>
    </source>
</reference>
<dbReference type="AlphaFoldDB" id="F0VMR0"/>
<protein>
    <recommendedName>
        <fullName evidence="6">Transmembrane protein</fullName>
    </recommendedName>
</protein>
<name>F0VMR0_NEOCL</name>
<feature type="compositionally biased region" description="Basic and acidic residues" evidence="1">
    <location>
        <begin position="216"/>
        <end position="236"/>
    </location>
</feature>
<dbReference type="GeneID" id="13446721"/>
<dbReference type="OMA" id="GVPMQQV"/>
<sequence length="474" mass="50088">MYGPASLSLRQWEGDAQKVSPLRPQLHCLQLIPLLLLLSPLSLESPFSLLAVARPQHSTSDFLDTSGKPGERLHLLSPDTAFPVSQHRSETASPAVGDNDEMEEKDKTYGMGAGKQAPYSEGQHADEAAPTAFLQEGAWITKQFLQQEFMRKAAVQARAREEKKAHKDRSSSNSGHAKEARQTGTTGGDDELAIFERRGTRSWRSIFDSESTAPAKAEHREAPRDEKADATRHVSEDGDSAGKGQGGRGGEADPQHGPKTSQPASGMTPLPSVSFLEYHSSRPPYSPSAVPDGRHIRAVRTHLASSAPPPSLSRSSALQSLPAAPLSSASPSALSPDAPSSRALPAGAPALHGRPSLHAPSVLSSPEEAAAVSHLQTKMQFVEQVLATALSGGAQVLAQNGGLPASGGVPMQQVTMAGMRPTVMGPADYGMVAASQELGTVEIALIIMGCLLGIGLLAGLVYFFVAGGRRRRRR</sequence>
<feature type="compositionally biased region" description="Low complexity" evidence="1">
    <location>
        <begin position="312"/>
        <end position="346"/>
    </location>
</feature>
<evidence type="ECO:0008006" key="6">
    <source>
        <dbReference type="Google" id="ProtNLM"/>
    </source>
</evidence>
<reference evidence="3" key="1">
    <citation type="submission" date="2011-02" db="EMBL/GenBank/DDBJ databases">
        <authorList>
            <person name="Aslett M."/>
        </authorList>
    </citation>
    <scope>NUCLEOTIDE SEQUENCE</scope>
    <source>
        <strain evidence="3">Liverpool</strain>
    </source>
</reference>
<evidence type="ECO:0000313" key="5">
    <source>
        <dbReference type="Proteomes" id="UP000007494"/>
    </source>
</evidence>
<reference evidence="4" key="4">
    <citation type="journal article" date="2015" name="PLoS ONE">
        <title>Comprehensive Evaluation of Toxoplasma gondii VEG and Neospora caninum LIV Genomes with Tachyzoite Stage Transcriptome and Proteome Defines Novel Transcript Features.</title>
        <authorList>
            <person name="Ramaprasad A."/>
            <person name="Mourier T."/>
            <person name="Naeem R."/>
            <person name="Malas T.B."/>
            <person name="Moussa E."/>
            <person name="Panigrahi A."/>
            <person name="Vermont S.J."/>
            <person name="Otto T.D."/>
            <person name="Wastling J."/>
            <person name="Pain A."/>
        </authorList>
    </citation>
    <scope>NUCLEOTIDE SEQUENCE</scope>
    <source>
        <strain evidence="4">Liverpool</strain>
    </source>
</reference>
<accession>F0VMR0</accession>